<keyword evidence="2" id="KW-0614">Plasmid</keyword>
<keyword evidence="1" id="KW-0812">Transmembrane</keyword>
<name>A0AA92K4N2_RALSL</name>
<reference evidence="3" key="1">
    <citation type="submission" date="2020-04" db="EMBL/GenBank/DDBJ databases">
        <title>Ralstonia solanacearum UW576, UW763, UW773, and UW774.</title>
        <authorList>
            <person name="Steidl O."/>
            <person name="Truchon A."/>
            <person name="Allen C."/>
        </authorList>
    </citation>
    <scope>NUCLEOTIDE SEQUENCE [LARGE SCALE GENOMIC DNA]</scope>
    <source>
        <strain evidence="3">UW774</strain>
        <plasmid evidence="3">pUW774mp</plasmid>
    </source>
</reference>
<keyword evidence="1" id="KW-1133">Transmembrane helix</keyword>
<geneLocation type="plasmid" evidence="2 3">
    <name>pUW774mp</name>
</geneLocation>
<feature type="transmembrane region" description="Helical" evidence="1">
    <location>
        <begin position="130"/>
        <end position="150"/>
    </location>
</feature>
<feature type="transmembrane region" description="Helical" evidence="1">
    <location>
        <begin position="298"/>
        <end position="319"/>
    </location>
</feature>
<feature type="transmembrane region" description="Helical" evidence="1">
    <location>
        <begin position="77"/>
        <end position="95"/>
    </location>
</feature>
<dbReference type="Proteomes" id="UP000593970">
    <property type="component" value="Plasmid pUW774mp"/>
</dbReference>
<feature type="transmembrane region" description="Helical" evidence="1">
    <location>
        <begin position="45"/>
        <end position="65"/>
    </location>
</feature>
<feature type="transmembrane region" description="Helical" evidence="1">
    <location>
        <begin position="359"/>
        <end position="377"/>
    </location>
</feature>
<feature type="transmembrane region" description="Helical" evidence="1">
    <location>
        <begin position="244"/>
        <end position="261"/>
    </location>
</feature>
<sequence length="386" mass="40558">MTRNLWMLIALFASVFFPLHVLPPILSDAEFLWGAGNDLRQLVGLSYHVGFIAGAAAMLACGSRLSVLWQEASRRRAVLALMAAATLTLVPHPTAQILGRFSYGAGASFLLALFYREVAWSRRYDWLPKVFGYAAMLLETGGLIVGLVVARVGSAVGVMTATGLTVGALLIGGCSGRSANGLAGKQLNIDDGNDIDRSAHPRLSLSGSWVYMVTAMLAYAGFFLMLLTLGGLQGLENGPETSGLAIFSTAFAFSAGNLVRFERWPLLAHPVRLVMLGVALSLGGSLFLWSSILATSSIGIVVGAILVASGNGITVSRCFQRASISSHDGYSGPLITMTGVMVFTAGLSVAGHWLGGSTPMVQCLAFAAALATLLFGGHHANRRAHL</sequence>
<dbReference type="AlphaFoldDB" id="A0AA92K4N2"/>
<proteinExistence type="predicted"/>
<feature type="transmembrane region" description="Helical" evidence="1">
    <location>
        <begin position="273"/>
        <end position="292"/>
    </location>
</feature>
<feature type="transmembrane region" description="Helical" evidence="1">
    <location>
        <begin position="331"/>
        <end position="353"/>
    </location>
</feature>
<organism evidence="2 3">
    <name type="scientific">Ralstonia solanacearum</name>
    <name type="common">Pseudomonas solanacearum</name>
    <dbReference type="NCBI Taxonomy" id="305"/>
    <lineage>
        <taxon>Bacteria</taxon>
        <taxon>Pseudomonadati</taxon>
        <taxon>Pseudomonadota</taxon>
        <taxon>Betaproteobacteria</taxon>
        <taxon>Burkholderiales</taxon>
        <taxon>Burkholderiaceae</taxon>
        <taxon>Ralstonia</taxon>
        <taxon>Ralstonia solanacearum species complex</taxon>
    </lineage>
</organism>
<keyword evidence="1" id="KW-0472">Membrane</keyword>
<feature type="transmembrane region" description="Helical" evidence="1">
    <location>
        <begin position="209"/>
        <end position="232"/>
    </location>
</feature>
<gene>
    <name evidence="2" type="ORF">HF909_18505</name>
</gene>
<dbReference type="EMBL" id="CP051170">
    <property type="protein sequence ID" value="QOK98471.1"/>
    <property type="molecule type" value="Genomic_DNA"/>
</dbReference>
<evidence type="ECO:0000313" key="3">
    <source>
        <dbReference type="Proteomes" id="UP000593970"/>
    </source>
</evidence>
<evidence type="ECO:0000313" key="2">
    <source>
        <dbReference type="EMBL" id="QOK98471.1"/>
    </source>
</evidence>
<protein>
    <submittedName>
        <fullName evidence="2">Uncharacterized protein</fullName>
    </submittedName>
</protein>
<accession>A0AA92K4N2</accession>
<evidence type="ECO:0000256" key="1">
    <source>
        <dbReference type="SAM" id="Phobius"/>
    </source>
</evidence>